<name>A0AC54Z3B8_ORYAF</name>
<gene>
    <name evidence="2" type="primary">LOC103199374</name>
</gene>
<accession>A0AC54Z3B8</accession>
<evidence type="ECO:0000313" key="1">
    <source>
        <dbReference type="Proteomes" id="UP000694850"/>
    </source>
</evidence>
<dbReference type="Proteomes" id="UP000694850">
    <property type="component" value="Unplaced"/>
</dbReference>
<dbReference type="RefSeq" id="XP_042637286.1">
    <property type="nucleotide sequence ID" value="XM_042781352.1"/>
</dbReference>
<protein>
    <submittedName>
        <fullName evidence="2">Serine protease inhibitor Kazal-type 13</fullName>
    </submittedName>
</protein>
<keyword evidence="2" id="KW-0646">Protease inhibitor</keyword>
<organism evidence="1 2">
    <name type="scientific">Orycteropus afer afer</name>
    <dbReference type="NCBI Taxonomy" id="1230840"/>
    <lineage>
        <taxon>Eukaryota</taxon>
        <taxon>Metazoa</taxon>
        <taxon>Chordata</taxon>
        <taxon>Craniata</taxon>
        <taxon>Vertebrata</taxon>
        <taxon>Euteleostomi</taxon>
        <taxon>Mammalia</taxon>
        <taxon>Eutheria</taxon>
        <taxon>Afrotheria</taxon>
        <taxon>Tubulidentata</taxon>
        <taxon>Orycteropodidae</taxon>
        <taxon>Orycteropus</taxon>
    </lineage>
</organism>
<keyword evidence="1" id="KW-1185">Reference proteome</keyword>
<proteinExistence type="predicted"/>
<evidence type="ECO:0000313" key="2">
    <source>
        <dbReference type="RefSeq" id="XP_042637286.1"/>
    </source>
</evidence>
<keyword evidence="2" id="KW-0722">Serine protease inhibitor</keyword>
<sequence>MASCPCVTIFFLLSSTLTQIVVSGHGQLFPLSYFLCILFTDLSKAYDVSQWPKPECEMYYPEPNFPAYCPDVTSYICATTGRTYQNECFLCVDQAPFN</sequence>
<reference evidence="2" key="1">
    <citation type="submission" date="2025-08" db="UniProtKB">
        <authorList>
            <consortium name="RefSeq"/>
        </authorList>
    </citation>
    <scope>IDENTIFICATION</scope>
</reference>